<comment type="caution">
    <text evidence="2">The sequence shown here is derived from an EMBL/GenBank/DDBJ whole genome shotgun (WGS) entry which is preliminary data.</text>
</comment>
<keyword evidence="1" id="KW-0732">Signal</keyword>
<organism evidence="2 3">
    <name type="scientific">Arabis nemorensis</name>
    <dbReference type="NCBI Taxonomy" id="586526"/>
    <lineage>
        <taxon>Eukaryota</taxon>
        <taxon>Viridiplantae</taxon>
        <taxon>Streptophyta</taxon>
        <taxon>Embryophyta</taxon>
        <taxon>Tracheophyta</taxon>
        <taxon>Spermatophyta</taxon>
        <taxon>Magnoliopsida</taxon>
        <taxon>eudicotyledons</taxon>
        <taxon>Gunneridae</taxon>
        <taxon>Pentapetalae</taxon>
        <taxon>rosids</taxon>
        <taxon>malvids</taxon>
        <taxon>Brassicales</taxon>
        <taxon>Brassicaceae</taxon>
        <taxon>Arabideae</taxon>
        <taxon>Arabis</taxon>
    </lineage>
</organism>
<gene>
    <name evidence="2" type="ORF">ANE_LOCUS8497</name>
</gene>
<accession>A0A565B957</accession>
<name>A0A565B957_9BRAS</name>
<proteinExistence type="predicted"/>
<sequence>MAKLNINFLSFPALMMIVLLVSNGLPKAEAQTCFKGEAQEGVCVQVDGGALCNVACKVLNTTWSGLCEEEDNELHCHCYGPC</sequence>
<evidence type="ECO:0008006" key="4">
    <source>
        <dbReference type="Google" id="ProtNLM"/>
    </source>
</evidence>
<feature type="chain" id="PRO_5022245072" description="Knottin scorpion toxin-like domain-containing protein" evidence="1">
    <location>
        <begin position="31"/>
        <end position="82"/>
    </location>
</feature>
<feature type="signal peptide" evidence="1">
    <location>
        <begin position="1"/>
        <end position="30"/>
    </location>
</feature>
<dbReference type="Proteomes" id="UP000489600">
    <property type="component" value="Unassembled WGS sequence"/>
</dbReference>
<evidence type="ECO:0000313" key="3">
    <source>
        <dbReference type="Proteomes" id="UP000489600"/>
    </source>
</evidence>
<dbReference type="EMBL" id="CABITT030000003">
    <property type="protein sequence ID" value="VVA98052.1"/>
    <property type="molecule type" value="Genomic_DNA"/>
</dbReference>
<evidence type="ECO:0000256" key="1">
    <source>
        <dbReference type="SAM" id="SignalP"/>
    </source>
</evidence>
<protein>
    <recommendedName>
        <fullName evidence="4">Knottin scorpion toxin-like domain-containing protein</fullName>
    </recommendedName>
</protein>
<dbReference type="AlphaFoldDB" id="A0A565B957"/>
<evidence type="ECO:0000313" key="2">
    <source>
        <dbReference type="EMBL" id="VVA98052.1"/>
    </source>
</evidence>
<keyword evidence="3" id="KW-1185">Reference proteome</keyword>
<dbReference type="OrthoDB" id="1101334at2759"/>
<reference evidence="2" key="1">
    <citation type="submission" date="2019-07" db="EMBL/GenBank/DDBJ databases">
        <authorList>
            <person name="Dittberner H."/>
        </authorList>
    </citation>
    <scope>NUCLEOTIDE SEQUENCE [LARGE SCALE GENOMIC DNA]</scope>
</reference>